<dbReference type="Gene3D" id="3.60.60.10">
    <property type="entry name" value="Penicillin V Acylase, Chain A"/>
    <property type="match status" value="1"/>
</dbReference>
<dbReference type="InterPro" id="IPR047794">
    <property type="entry name" value="C45_proenzyme-like"/>
</dbReference>
<name>A0A4R6T7W6_9BACT</name>
<dbReference type="InterPro" id="IPR047803">
    <property type="entry name" value="DCD1A/B-like"/>
</dbReference>
<reference evidence="1 2" key="1">
    <citation type="submission" date="2019-03" db="EMBL/GenBank/DDBJ databases">
        <title>Genomic Encyclopedia of Type Strains, Phase III (KMG-III): the genomes of soil and plant-associated and newly described type strains.</title>
        <authorList>
            <person name="Whitman W."/>
        </authorList>
    </citation>
    <scope>NUCLEOTIDE SEQUENCE [LARGE SCALE GENOMIC DNA]</scope>
    <source>
        <strain evidence="1 2">CECT 8446</strain>
    </source>
</reference>
<dbReference type="RefSeq" id="WP_133553476.1">
    <property type="nucleotide sequence ID" value="NZ_SNYF01000005.1"/>
</dbReference>
<dbReference type="AlphaFoldDB" id="A0A4R6T7W6"/>
<dbReference type="Proteomes" id="UP000294535">
    <property type="component" value="Unassembled WGS sequence"/>
</dbReference>
<evidence type="ECO:0000313" key="2">
    <source>
        <dbReference type="Proteomes" id="UP000294535"/>
    </source>
</evidence>
<dbReference type="EMBL" id="SNYF01000005">
    <property type="protein sequence ID" value="TDQ19298.1"/>
    <property type="molecule type" value="Genomic_DNA"/>
</dbReference>
<keyword evidence="1" id="KW-0808">Transferase</keyword>
<dbReference type="GO" id="GO:0016740">
    <property type="term" value="F:transferase activity"/>
    <property type="evidence" value="ECO:0007669"/>
    <property type="project" value="UniProtKB-KW"/>
</dbReference>
<evidence type="ECO:0000313" key="1">
    <source>
        <dbReference type="EMBL" id="TDQ19298.1"/>
    </source>
</evidence>
<dbReference type="OrthoDB" id="974989at2"/>
<comment type="caution">
    <text evidence="1">The sequence shown here is derived from an EMBL/GenBank/DDBJ whole genome shotgun (WGS) entry which is preliminary data.</text>
</comment>
<dbReference type="NCBIfam" id="NF040521">
    <property type="entry name" value="C45_proenzyme"/>
    <property type="match status" value="1"/>
</dbReference>
<protein>
    <submittedName>
        <fullName evidence="1">Acyl-CoA:6-aminopenicillanic acid acyl transferase</fullName>
    </submittedName>
</protein>
<accession>A0A4R6T7W6</accession>
<organism evidence="1 2">
    <name type="scientific">Algoriphagus boseongensis</name>
    <dbReference type="NCBI Taxonomy" id="1442587"/>
    <lineage>
        <taxon>Bacteria</taxon>
        <taxon>Pseudomonadati</taxon>
        <taxon>Bacteroidota</taxon>
        <taxon>Cytophagia</taxon>
        <taxon>Cytophagales</taxon>
        <taxon>Cyclobacteriaceae</taxon>
        <taxon>Algoriphagus</taxon>
    </lineage>
</organism>
<dbReference type="PANTHER" id="PTHR35190">
    <property type="entry name" value="PROTEIN DCD1B"/>
    <property type="match status" value="1"/>
</dbReference>
<gene>
    <name evidence="1" type="ORF">DFQ04_1119</name>
</gene>
<sequence length="390" mass="42987">MSISNLNLLKEAKGGKLYEANGFLIPVLKGTPQEMGEQYGLLMVDEMQKTFDILIAPGRAKGGITDADAREWTDRVYSSGSMRCRMFYDGVAKGTGWPLDKVGMLDNIMEYGIYQSSTFSSFAGCSSILSWGSHSADGGMYVGRNEDWSETFIEFPQVLTVRIPTDGSYKYATMGWPGFLFPLTAVNEHGAYMDLHDGSSMGSSIVCKERIPCTNILADLMAESPSLTAMVHRLNTYNMSTAMILTLADENSGAAMECTSLGGSRVRTPDKGSNSMVVTNTFMCDNWGIGKRDSMTKSLSGRFPNMTNRLAENAGKVDAELTRKLMDLKLYDTNGKVDPNGGCTKPINQDEDITVHQVVTDVKNRKMWLKRPSPKAYADWTLVDLKELWG</sequence>
<proteinExistence type="predicted"/>
<keyword evidence="2" id="KW-1185">Reference proteome</keyword>
<dbReference type="PANTHER" id="PTHR35190:SF2">
    <property type="entry name" value="PROTEIN DCD1B"/>
    <property type="match status" value="1"/>
</dbReference>